<keyword evidence="1" id="KW-0812">Transmembrane</keyword>
<comment type="caution">
    <text evidence="2">The sequence shown here is derived from an EMBL/GenBank/DDBJ whole genome shotgun (WGS) entry which is preliminary data.</text>
</comment>
<keyword evidence="1" id="KW-0472">Membrane</keyword>
<evidence type="ECO:0000313" key="2">
    <source>
        <dbReference type="EMBL" id="KKO01426.1"/>
    </source>
</evidence>
<evidence type="ECO:0008006" key="3">
    <source>
        <dbReference type="Google" id="ProtNLM"/>
    </source>
</evidence>
<accession>A0A0F9V865</accession>
<evidence type="ECO:0000256" key="1">
    <source>
        <dbReference type="SAM" id="Phobius"/>
    </source>
</evidence>
<gene>
    <name evidence="2" type="ORF">LCGC14_0116370</name>
</gene>
<proteinExistence type="predicted"/>
<name>A0A0F9V865_9ZZZZ</name>
<dbReference type="EMBL" id="LAZR01000035">
    <property type="protein sequence ID" value="KKO01426.1"/>
    <property type="molecule type" value="Genomic_DNA"/>
</dbReference>
<organism evidence="2">
    <name type="scientific">marine sediment metagenome</name>
    <dbReference type="NCBI Taxonomy" id="412755"/>
    <lineage>
        <taxon>unclassified sequences</taxon>
        <taxon>metagenomes</taxon>
        <taxon>ecological metagenomes</taxon>
    </lineage>
</organism>
<dbReference type="InterPro" id="IPR021344">
    <property type="entry name" value="DUF2970"/>
</dbReference>
<dbReference type="AlphaFoldDB" id="A0A0F9V865"/>
<keyword evidence="1" id="KW-1133">Transmembrane helix</keyword>
<dbReference type="Pfam" id="PF11174">
    <property type="entry name" value="DUF2970"/>
    <property type="match status" value="1"/>
</dbReference>
<reference evidence="2" key="1">
    <citation type="journal article" date="2015" name="Nature">
        <title>Complex archaea that bridge the gap between prokaryotes and eukaryotes.</title>
        <authorList>
            <person name="Spang A."/>
            <person name="Saw J.H."/>
            <person name="Jorgensen S.L."/>
            <person name="Zaremba-Niedzwiedzka K."/>
            <person name="Martijn J."/>
            <person name="Lind A.E."/>
            <person name="van Eijk R."/>
            <person name="Schleper C."/>
            <person name="Guy L."/>
            <person name="Ettema T.J."/>
        </authorList>
    </citation>
    <scope>NUCLEOTIDE SEQUENCE</scope>
</reference>
<protein>
    <recommendedName>
        <fullName evidence="3">DUF2970 domain-containing protein</fullName>
    </recommendedName>
</protein>
<feature type="transmembrane region" description="Helical" evidence="1">
    <location>
        <begin position="50"/>
        <end position="73"/>
    </location>
</feature>
<sequence length="78" mass="8587">MTGEKHDTHKKDTEGMSFRDTLVSVLFAALGVQSSKSRERDFTKGKPSHFIMLGIAFTGVFILVILGVVNLVLHLAEI</sequence>